<dbReference type="AlphaFoldDB" id="A0A0N7L8N9"/>
<evidence type="ECO:0000313" key="2">
    <source>
        <dbReference type="Proteomes" id="UP000054928"/>
    </source>
</evidence>
<dbReference type="EMBL" id="CCYD01003135">
    <property type="protein sequence ID" value="CEG50403.1"/>
    <property type="molecule type" value="Genomic_DNA"/>
</dbReference>
<sequence>MLLRVPEHEQLTSPSKRSSYVPWSGCKTCFKLALLLMPIESSCGAYIHAEL</sequence>
<name>A0A0N7L8N9_PLAHL</name>
<keyword evidence="2" id="KW-1185">Reference proteome</keyword>
<dbReference type="RefSeq" id="XP_024586772.1">
    <property type="nucleotide sequence ID" value="XM_024721699.1"/>
</dbReference>
<organism evidence="1 2">
    <name type="scientific">Plasmopara halstedii</name>
    <name type="common">Downy mildew of sunflower</name>
    <dbReference type="NCBI Taxonomy" id="4781"/>
    <lineage>
        <taxon>Eukaryota</taxon>
        <taxon>Sar</taxon>
        <taxon>Stramenopiles</taxon>
        <taxon>Oomycota</taxon>
        <taxon>Peronosporomycetes</taxon>
        <taxon>Peronosporales</taxon>
        <taxon>Peronosporaceae</taxon>
        <taxon>Plasmopara</taxon>
    </lineage>
</organism>
<dbReference type="GeneID" id="36403170"/>
<dbReference type="Proteomes" id="UP000054928">
    <property type="component" value="Unassembled WGS sequence"/>
</dbReference>
<protein>
    <submittedName>
        <fullName evidence="1">Uncharacterized protein</fullName>
    </submittedName>
</protein>
<evidence type="ECO:0000313" key="1">
    <source>
        <dbReference type="EMBL" id="CEG50403.1"/>
    </source>
</evidence>
<accession>A0A0N7L8N9</accession>
<reference evidence="2" key="1">
    <citation type="submission" date="2014-09" db="EMBL/GenBank/DDBJ databases">
        <authorList>
            <person name="Sharma Rahul"/>
            <person name="Thines Marco"/>
        </authorList>
    </citation>
    <scope>NUCLEOTIDE SEQUENCE [LARGE SCALE GENOMIC DNA]</scope>
</reference>
<proteinExistence type="predicted"/>